<dbReference type="SUPFAM" id="SSF51735">
    <property type="entry name" value="NAD(P)-binding Rossmann-fold domains"/>
    <property type="match status" value="1"/>
</dbReference>
<dbReference type="Proteomes" id="UP001632038">
    <property type="component" value="Unassembled WGS sequence"/>
</dbReference>
<organism evidence="2 3">
    <name type="scientific">Castilleja foliolosa</name>
    <dbReference type="NCBI Taxonomy" id="1961234"/>
    <lineage>
        <taxon>Eukaryota</taxon>
        <taxon>Viridiplantae</taxon>
        <taxon>Streptophyta</taxon>
        <taxon>Embryophyta</taxon>
        <taxon>Tracheophyta</taxon>
        <taxon>Spermatophyta</taxon>
        <taxon>Magnoliopsida</taxon>
        <taxon>eudicotyledons</taxon>
        <taxon>Gunneridae</taxon>
        <taxon>Pentapetalae</taxon>
        <taxon>asterids</taxon>
        <taxon>lamiids</taxon>
        <taxon>Lamiales</taxon>
        <taxon>Orobanchaceae</taxon>
        <taxon>Pedicularideae</taxon>
        <taxon>Castillejinae</taxon>
        <taxon>Castilleja</taxon>
    </lineage>
</organism>
<gene>
    <name evidence="2" type="ORF">CASFOL_041293</name>
</gene>
<evidence type="ECO:0000313" key="3">
    <source>
        <dbReference type="Proteomes" id="UP001632038"/>
    </source>
</evidence>
<dbReference type="PANTHER" id="PTHR43242">
    <property type="entry name" value="NAD(P)-BINDING ROSSMANN-FOLD SUPERFAMILY PROTEIN"/>
    <property type="match status" value="1"/>
</dbReference>
<dbReference type="Pfam" id="PF04321">
    <property type="entry name" value="RmlD_sub_bind"/>
    <property type="match status" value="1"/>
</dbReference>
<dbReference type="EMBL" id="JAVIJP010000100">
    <property type="protein sequence ID" value="KAL3615632.1"/>
    <property type="molecule type" value="Genomic_DNA"/>
</dbReference>
<dbReference type="CDD" id="cd05254">
    <property type="entry name" value="dTDP_HR_like_SDR_e"/>
    <property type="match status" value="1"/>
</dbReference>
<dbReference type="InterPro" id="IPR029903">
    <property type="entry name" value="RmlD-like-bd"/>
</dbReference>
<evidence type="ECO:0000259" key="1">
    <source>
        <dbReference type="Pfam" id="PF04321"/>
    </source>
</evidence>
<sequence>MSKKRVLIVGGTGYLGQHLLRSFADNLEANSPLALAFTHRSNPPPQALLNAIPHALPFRVDLISGDGLTEIYDAFGQPDVVINCAALSVPRACEMDPEAAMSLNVPTALVKWLSSFRESSLLIHLSTDQVYEGTKSFYKEEDETVPVNVYGKSKVEAEHCIYANYQNFAVLRSSIIYGPQTTSPVQKSLPIQWMDCVLAKGQALDFFHDEFRCPVFVKDLVAVIQILANQWISEAKQMQLVLNVGGPDRVSRVQMAEAVAHVRGYNASLIRPVSASSVDRGVKSPSDISMDITKLIQTTGISPTSYTEGVRLTLEAEDQDDI</sequence>
<protein>
    <recommendedName>
        <fullName evidence="1">RmlD-like substrate binding domain-containing protein</fullName>
    </recommendedName>
</protein>
<evidence type="ECO:0000313" key="2">
    <source>
        <dbReference type="EMBL" id="KAL3615632.1"/>
    </source>
</evidence>
<comment type="caution">
    <text evidence="2">The sequence shown here is derived from an EMBL/GenBank/DDBJ whole genome shotgun (WGS) entry which is preliminary data.</text>
</comment>
<name>A0ABD3BFQ4_9LAMI</name>
<dbReference type="InterPro" id="IPR036291">
    <property type="entry name" value="NAD(P)-bd_dom_sf"/>
</dbReference>
<keyword evidence="3" id="KW-1185">Reference proteome</keyword>
<dbReference type="PANTHER" id="PTHR43242:SF1">
    <property type="entry name" value="NAD(P)-BINDING ROSSMANN-FOLD SUPERFAMILY PROTEIN"/>
    <property type="match status" value="1"/>
</dbReference>
<reference evidence="3" key="1">
    <citation type="journal article" date="2024" name="IScience">
        <title>Strigolactones Initiate the Formation of Haustorium-like Structures in Castilleja.</title>
        <authorList>
            <person name="Buerger M."/>
            <person name="Peterson D."/>
            <person name="Chory J."/>
        </authorList>
    </citation>
    <scope>NUCLEOTIDE SEQUENCE [LARGE SCALE GENOMIC DNA]</scope>
</reference>
<dbReference type="AlphaFoldDB" id="A0ABD3BFQ4"/>
<proteinExistence type="predicted"/>
<dbReference type="Gene3D" id="3.40.50.720">
    <property type="entry name" value="NAD(P)-binding Rossmann-like Domain"/>
    <property type="match status" value="1"/>
</dbReference>
<accession>A0ABD3BFQ4</accession>
<feature type="domain" description="RmlD-like substrate binding" evidence="1">
    <location>
        <begin position="5"/>
        <end position="316"/>
    </location>
</feature>